<dbReference type="Proteomes" id="UP000195331">
    <property type="component" value="Plasmid unnamed2"/>
</dbReference>
<feature type="transmembrane region" description="Helical" evidence="1">
    <location>
        <begin position="40"/>
        <end position="58"/>
    </location>
</feature>
<organism evidence="2 3">
    <name type="scientific">Mycobacterium dioxanotrophicus</name>
    <dbReference type="NCBI Taxonomy" id="482462"/>
    <lineage>
        <taxon>Bacteria</taxon>
        <taxon>Bacillati</taxon>
        <taxon>Actinomycetota</taxon>
        <taxon>Actinomycetes</taxon>
        <taxon>Mycobacteriales</taxon>
        <taxon>Mycobacteriaceae</taxon>
        <taxon>Mycobacterium</taxon>
    </lineage>
</organism>
<evidence type="ECO:0000313" key="2">
    <source>
        <dbReference type="EMBL" id="ART74304.1"/>
    </source>
</evidence>
<proteinExistence type="predicted"/>
<dbReference type="OrthoDB" id="4725517at2"/>
<sequence>MSNDVSAKIYSDQRSLPIHLGDSGDGFTLPFKEKWRAPDAIAAVLGFIVTGSLVTANINSGNALRLLIIGVVVTAAAVWSLSKLPATRPSLRTRARWWWENLRPQVVSSHRPHR</sequence>
<dbReference type="AlphaFoldDB" id="A0A1Y0CGX1"/>
<protein>
    <submittedName>
        <fullName evidence="2">Uncharacterized protein</fullName>
    </submittedName>
</protein>
<reference evidence="2 3" key="1">
    <citation type="submission" date="2017-04" db="EMBL/GenBank/DDBJ databases">
        <title>Whole Genome Sequence of 1,4-Dioxane Degrading Bacterium Mycobacterium dioxanotrophicus PH-06.</title>
        <authorList>
            <person name="He Y."/>
        </authorList>
    </citation>
    <scope>NUCLEOTIDE SEQUENCE [LARGE SCALE GENOMIC DNA]</scope>
    <source>
        <strain evidence="2 3">PH-06</strain>
        <plasmid evidence="2 3">unnamed2</plasmid>
    </source>
</reference>
<evidence type="ECO:0000313" key="3">
    <source>
        <dbReference type="Proteomes" id="UP000195331"/>
    </source>
</evidence>
<feature type="transmembrane region" description="Helical" evidence="1">
    <location>
        <begin position="64"/>
        <end position="82"/>
    </location>
</feature>
<dbReference type="EMBL" id="CP020811">
    <property type="protein sequence ID" value="ART74304.1"/>
    <property type="molecule type" value="Genomic_DNA"/>
</dbReference>
<keyword evidence="1" id="KW-0472">Membrane</keyword>
<accession>A0A1Y0CGX1</accession>
<gene>
    <name evidence="2" type="ORF">BTO20_37340</name>
</gene>
<dbReference type="RefSeq" id="WP_087083510.1">
    <property type="nucleotide sequence ID" value="NZ_CP020811.1"/>
</dbReference>
<evidence type="ECO:0000256" key="1">
    <source>
        <dbReference type="SAM" id="Phobius"/>
    </source>
</evidence>
<keyword evidence="1" id="KW-0812">Transmembrane</keyword>
<keyword evidence="3" id="KW-1185">Reference proteome</keyword>
<dbReference type="KEGG" id="mdx:BTO20_37340"/>
<geneLocation type="plasmid" evidence="2 3">
    <name>unnamed2</name>
</geneLocation>
<name>A0A1Y0CGX1_9MYCO</name>
<keyword evidence="2" id="KW-0614">Plasmid</keyword>
<keyword evidence="1" id="KW-1133">Transmembrane helix</keyword>